<reference evidence="2 3" key="1">
    <citation type="submission" date="2009-02" db="EMBL/GenBank/DDBJ databases">
        <authorList>
            <person name="Fulton L."/>
            <person name="Clifton S."/>
            <person name="Fulton B."/>
            <person name="Xu J."/>
            <person name="Minx P."/>
            <person name="Pepin K.H."/>
            <person name="Johnson M."/>
            <person name="Bhonagiri V."/>
            <person name="Nash W.E."/>
            <person name="Mardis E.R."/>
            <person name="Wilson R.K."/>
        </authorList>
    </citation>
    <scope>NUCLEOTIDE SEQUENCE [LARGE SCALE GENOMIC DNA]</scope>
    <source>
        <strain evidence="2 3">DSM 16841</strain>
    </source>
</reference>
<gene>
    <name evidence="2" type="ORF">ROSEINA2194_01684</name>
</gene>
<dbReference type="PROSITE" id="PS51353">
    <property type="entry name" value="ARSC"/>
    <property type="match status" value="1"/>
</dbReference>
<dbReference type="InterPro" id="IPR006660">
    <property type="entry name" value="Arsenate_reductase-like"/>
</dbReference>
<comment type="similarity">
    <text evidence="1">Belongs to the ArsC family.</text>
</comment>
<dbReference type="Proteomes" id="UP000003561">
    <property type="component" value="Unassembled WGS sequence"/>
</dbReference>
<accession>C0FSG8</accession>
<organism evidence="2 3">
    <name type="scientific">Roseburia inulinivorans DSM 16841</name>
    <dbReference type="NCBI Taxonomy" id="622312"/>
    <lineage>
        <taxon>Bacteria</taxon>
        <taxon>Bacillati</taxon>
        <taxon>Bacillota</taxon>
        <taxon>Clostridia</taxon>
        <taxon>Lachnospirales</taxon>
        <taxon>Lachnospiraceae</taxon>
        <taxon>Roseburia</taxon>
    </lineage>
</organism>
<dbReference type="PANTHER" id="PTHR30041:SF8">
    <property type="entry name" value="PROTEIN YFFB"/>
    <property type="match status" value="1"/>
</dbReference>
<dbReference type="Gene3D" id="3.40.30.10">
    <property type="entry name" value="Glutaredoxin"/>
    <property type="match status" value="1"/>
</dbReference>
<dbReference type="CDD" id="cd03036">
    <property type="entry name" value="ArsC_like"/>
    <property type="match status" value="1"/>
</dbReference>
<dbReference type="PANTHER" id="PTHR30041">
    <property type="entry name" value="ARSENATE REDUCTASE"/>
    <property type="match status" value="1"/>
</dbReference>
<name>C0FSG8_9FIRM</name>
<evidence type="ECO:0000313" key="3">
    <source>
        <dbReference type="Proteomes" id="UP000003561"/>
    </source>
</evidence>
<proteinExistence type="inferred from homology"/>
<protein>
    <submittedName>
        <fullName evidence="2">Transcriptional regulator, Spx/MgsR family</fullName>
    </submittedName>
</protein>
<sequence>MGSLYNFERNQSEKENHMLLICYPKCTTCQKAKKWLESQGIAYTERNIAEENPTYAELKEWYKKSGLPLKRFFNTSGLLYKSMQLKDKLPEMSEEEQLKLLATDGMLVKRPLVVDGDNVLTGFKEAEWTEKMLS</sequence>
<dbReference type="PROSITE" id="PS51354">
    <property type="entry name" value="GLUTAREDOXIN_2"/>
    <property type="match status" value="1"/>
</dbReference>
<reference evidence="2 3" key="2">
    <citation type="submission" date="2009-03" db="EMBL/GenBank/DDBJ databases">
        <title>Draft genome sequence of Roseburia inulinivorans (DSM 16841).</title>
        <authorList>
            <person name="Sudarsanam P."/>
            <person name="Ley R."/>
            <person name="Guruge J."/>
            <person name="Turnbaugh P.J."/>
            <person name="Mahowald M."/>
            <person name="Liep D."/>
            <person name="Gordon J."/>
        </authorList>
    </citation>
    <scope>NUCLEOTIDE SEQUENCE [LARGE SCALE GENOMIC DNA]</scope>
    <source>
        <strain evidence="2 3">DSM 16841</strain>
    </source>
</reference>
<evidence type="ECO:0000313" key="2">
    <source>
        <dbReference type="EMBL" id="EEG94421.1"/>
    </source>
</evidence>
<dbReference type="AlphaFoldDB" id="C0FSG8"/>
<comment type="caution">
    <text evidence="2">The sequence shown here is derived from an EMBL/GenBank/DDBJ whole genome shotgun (WGS) entry which is preliminary data.</text>
</comment>
<dbReference type="SUPFAM" id="SSF52833">
    <property type="entry name" value="Thioredoxin-like"/>
    <property type="match status" value="1"/>
</dbReference>
<dbReference type="InterPro" id="IPR036249">
    <property type="entry name" value="Thioredoxin-like_sf"/>
</dbReference>
<evidence type="ECO:0000256" key="1">
    <source>
        <dbReference type="PROSITE-ProRule" id="PRU01282"/>
    </source>
</evidence>
<dbReference type="InterPro" id="IPR006504">
    <property type="entry name" value="Tscrpt_reg_Spx/MgsR"/>
</dbReference>
<dbReference type="Pfam" id="PF03960">
    <property type="entry name" value="ArsC"/>
    <property type="match status" value="1"/>
</dbReference>
<dbReference type="eggNOG" id="COG1393">
    <property type="taxonomic scope" value="Bacteria"/>
</dbReference>
<dbReference type="NCBIfam" id="TIGR01617">
    <property type="entry name" value="arsC_related"/>
    <property type="match status" value="1"/>
</dbReference>
<dbReference type="EMBL" id="ACFY01000062">
    <property type="protein sequence ID" value="EEG94421.1"/>
    <property type="molecule type" value="Genomic_DNA"/>
</dbReference>